<name>A0A2J6TN05_9HELO</name>
<feature type="transmembrane region" description="Helical" evidence="7">
    <location>
        <begin position="112"/>
        <end position="131"/>
    </location>
</feature>
<dbReference type="InterPro" id="IPR036259">
    <property type="entry name" value="MFS_trans_sf"/>
</dbReference>
<feature type="transmembrane region" description="Helical" evidence="7">
    <location>
        <begin position="81"/>
        <end position="100"/>
    </location>
</feature>
<feature type="transmembrane region" description="Helical" evidence="7">
    <location>
        <begin position="350"/>
        <end position="368"/>
    </location>
</feature>
<accession>A0A2J6TN05</accession>
<feature type="transmembrane region" description="Helical" evidence="7">
    <location>
        <begin position="200"/>
        <end position="220"/>
    </location>
</feature>
<gene>
    <name evidence="9" type="ORF">K444DRAFT_640957</name>
</gene>
<feature type="transmembrane region" description="Helical" evidence="7">
    <location>
        <begin position="44"/>
        <end position="69"/>
    </location>
</feature>
<dbReference type="OrthoDB" id="2985014at2759"/>
<feature type="transmembrane region" description="Helical" evidence="7">
    <location>
        <begin position="310"/>
        <end position="330"/>
    </location>
</feature>
<dbReference type="Gene3D" id="1.20.1720.10">
    <property type="entry name" value="Multidrug resistance protein D"/>
    <property type="match status" value="1"/>
</dbReference>
<dbReference type="InParanoid" id="A0A2J6TN05"/>
<feature type="region of interest" description="Disordered" evidence="6">
    <location>
        <begin position="1"/>
        <end position="31"/>
    </location>
</feature>
<feature type="transmembrane region" description="Helical" evidence="7">
    <location>
        <begin position="375"/>
        <end position="395"/>
    </location>
</feature>
<evidence type="ECO:0000313" key="9">
    <source>
        <dbReference type="EMBL" id="PMD64397.1"/>
    </source>
</evidence>
<sequence>MMESSEDDQVVAQSQSSIPEESTRGSTRVSDYDGPKQLHTLREAAALVFTLTGATFLNTFSAYAVVILIPTISKDLNILEIRQQWVVSAFSLTLGCFLVLCGKLGDVCGKRIFFVLGCVWVAATSIAAAFAPSEIALDIFRALQGLGGAITLPTSMGILGSTIPPGRVKNYSFAFYSGGAPAGQVLGNILGGVITQYSNWKVVFFIIAGANLVIAVLGLVSIPKERKAVDLALLPQIDWIGAFLFTTSLLLLLVALSQGNSAGWKTAYVIALLIISVFLFVGFVFWQRYLEFRTAREPLIRTSVFQNSPFLIAMVIFTLFAAAFTNYLIYSTYFYQEYLLLDTLHTAFRFIPLGIVGICIATMSGYLLDRVRGNYILIFGLVSTAISNILFAAPIPPSTTYWAYGFPAMCLAAFGADTIYPCLGLFTTQSLPQKDQALAGAMFQTVNGIGRAISLSIASAIETAVQTKDEKNMDAMEALLKGFRSVQWFNAACATVALVATVVGLRNMGKIGLLKKLGQVQRLEREKDNVCV</sequence>
<dbReference type="PANTHER" id="PTHR42718:SF9">
    <property type="entry name" value="MAJOR FACILITATOR SUPERFAMILY MULTIDRUG TRANSPORTER MFSC"/>
    <property type="match status" value="1"/>
</dbReference>
<evidence type="ECO:0000256" key="1">
    <source>
        <dbReference type="ARBA" id="ARBA00004141"/>
    </source>
</evidence>
<comment type="subcellular location">
    <subcellularLocation>
        <location evidence="1">Membrane</location>
        <topology evidence="1">Multi-pass membrane protein</topology>
    </subcellularLocation>
</comment>
<evidence type="ECO:0000256" key="2">
    <source>
        <dbReference type="ARBA" id="ARBA00022448"/>
    </source>
</evidence>
<dbReference type="PROSITE" id="PS50850">
    <property type="entry name" value="MFS"/>
    <property type="match status" value="1"/>
</dbReference>
<feature type="transmembrane region" description="Helical" evidence="7">
    <location>
        <begin position="485"/>
        <end position="505"/>
    </location>
</feature>
<organism evidence="9 10">
    <name type="scientific">Hyaloscypha bicolor E</name>
    <dbReference type="NCBI Taxonomy" id="1095630"/>
    <lineage>
        <taxon>Eukaryota</taxon>
        <taxon>Fungi</taxon>
        <taxon>Dikarya</taxon>
        <taxon>Ascomycota</taxon>
        <taxon>Pezizomycotina</taxon>
        <taxon>Leotiomycetes</taxon>
        <taxon>Helotiales</taxon>
        <taxon>Hyaloscyphaceae</taxon>
        <taxon>Hyaloscypha</taxon>
        <taxon>Hyaloscypha bicolor</taxon>
    </lineage>
</organism>
<dbReference type="AlphaFoldDB" id="A0A2J6TN05"/>
<keyword evidence="4 7" id="KW-1133">Transmembrane helix</keyword>
<feature type="transmembrane region" description="Helical" evidence="7">
    <location>
        <begin position="173"/>
        <end position="194"/>
    </location>
</feature>
<dbReference type="STRING" id="1095630.A0A2J6TN05"/>
<dbReference type="SUPFAM" id="SSF103473">
    <property type="entry name" value="MFS general substrate transporter"/>
    <property type="match status" value="2"/>
</dbReference>
<evidence type="ECO:0000313" key="10">
    <source>
        <dbReference type="Proteomes" id="UP000235371"/>
    </source>
</evidence>
<dbReference type="InterPro" id="IPR011701">
    <property type="entry name" value="MFS"/>
</dbReference>
<evidence type="ECO:0000256" key="7">
    <source>
        <dbReference type="SAM" id="Phobius"/>
    </source>
</evidence>
<dbReference type="Gene3D" id="1.20.1250.20">
    <property type="entry name" value="MFS general substrate transporter like domains"/>
    <property type="match status" value="1"/>
</dbReference>
<feature type="transmembrane region" description="Helical" evidence="7">
    <location>
        <begin position="143"/>
        <end position="161"/>
    </location>
</feature>
<feature type="transmembrane region" description="Helical" evidence="7">
    <location>
        <begin position="438"/>
        <end position="465"/>
    </location>
</feature>
<dbReference type="GO" id="GO:0022857">
    <property type="term" value="F:transmembrane transporter activity"/>
    <property type="evidence" value="ECO:0007669"/>
    <property type="project" value="InterPro"/>
</dbReference>
<evidence type="ECO:0000259" key="8">
    <source>
        <dbReference type="PROSITE" id="PS50850"/>
    </source>
</evidence>
<dbReference type="GeneID" id="36592626"/>
<feature type="transmembrane region" description="Helical" evidence="7">
    <location>
        <begin position="401"/>
        <end position="426"/>
    </location>
</feature>
<evidence type="ECO:0000256" key="4">
    <source>
        <dbReference type="ARBA" id="ARBA00022989"/>
    </source>
</evidence>
<evidence type="ECO:0000256" key="3">
    <source>
        <dbReference type="ARBA" id="ARBA00022692"/>
    </source>
</evidence>
<evidence type="ECO:0000256" key="5">
    <source>
        <dbReference type="ARBA" id="ARBA00023136"/>
    </source>
</evidence>
<feature type="transmembrane region" description="Helical" evidence="7">
    <location>
        <begin position="268"/>
        <end position="289"/>
    </location>
</feature>
<dbReference type="EMBL" id="KZ613765">
    <property type="protein sequence ID" value="PMD64397.1"/>
    <property type="molecule type" value="Genomic_DNA"/>
</dbReference>
<feature type="domain" description="Major facilitator superfamily (MFS) profile" evidence="8">
    <location>
        <begin position="47"/>
        <end position="509"/>
    </location>
</feature>
<dbReference type="InterPro" id="IPR020846">
    <property type="entry name" value="MFS_dom"/>
</dbReference>
<dbReference type="Pfam" id="PF07690">
    <property type="entry name" value="MFS_1"/>
    <property type="match status" value="1"/>
</dbReference>
<reference evidence="9 10" key="1">
    <citation type="submission" date="2016-04" db="EMBL/GenBank/DDBJ databases">
        <title>A degradative enzymes factory behind the ericoid mycorrhizal symbiosis.</title>
        <authorList>
            <consortium name="DOE Joint Genome Institute"/>
            <person name="Martino E."/>
            <person name="Morin E."/>
            <person name="Grelet G."/>
            <person name="Kuo A."/>
            <person name="Kohler A."/>
            <person name="Daghino S."/>
            <person name="Barry K."/>
            <person name="Choi C."/>
            <person name="Cichocki N."/>
            <person name="Clum A."/>
            <person name="Copeland A."/>
            <person name="Hainaut M."/>
            <person name="Haridas S."/>
            <person name="Labutti K."/>
            <person name="Lindquist E."/>
            <person name="Lipzen A."/>
            <person name="Khouja H.-R."/>
            <person name="Murat C."/>
            <person name="Ohm R."/>
            <person name="Olson A."/>
            <person name="Spatafora J."/>
            <person name="Veneault-Fourrey C."/>
            <person name="Henrissat B."/>
            <person name="Grigoriev I."/>
            <person name="Martin F."/>
            <person name="Perotto S."/>
        </authorList>
    </citation>
    <scope>NUCLEOTIDE SEQUENCE [LARGE SCALE GENOMIC DNA]</scope>
    <source>
        <strain evidence="9 10">E</strain>
    </source>
</reference>
<keyword evidence="10" id="KW-1185">Reference proteome</keyword>
<dbReference type="Proteomes" id="UP000235371">
    <property type="component" value="Unassembled WGS sequence"/>
</dbReference>
<feature type="transmembrane region" description="Helical" evidence="7">
    <location>
        <begin position="232"/>
        <end position="256"/>
    </location>
</feature>
<dbReference type="GO" id="GO:0016020">
    <property type="term" value="C:membrane"/>
    <property type="evidence" value="ECO:0007669"/>
    <property type="project" value="UniProtKB-SubCell"/>
</dbReference>
<keyword evidence="3 7" id="KW-0812">Transmembrane</keyword>
<feature type="compositionally biased region" description="Polar residues" evidence="6">
    <location>
        <begin position="11"/>
        <end position="29"/>
    </location>
</feature>
<dbReference type="PANTHER" id="PTHR42718">
    <property type="entry name" value="MAJOR FACILITATOR SUPERFAMILY MULTIDRUG TRANSPORTER MFSC"/>
    <property type="match status" value="1"/>
</dbReference>
<keyword evidence="2" id="KW-0813">Transport</keyword>
<protein>
    <submittedName>
        <fullName evidence="9">MFS multidrug transporter-like protein</fullName>
    </submittedName>
</protein>
<evidence type="ECO:0000256" key="6">
    <source>
        <dbReference type="SAM" id="MobiDB-lite"/>
    </source>
</evidence>
<proteinExistence type="predicted"/>
<keyword evidence="5 7" id="KW-0472">Membrane</keyword>
<dbReference type="RefSeq" id="XP_024741301.1">
    <property type="nucleotide sequence ID" value="XM_024884549.1"/>
</dbReference>